<keyword evidence="2" id="KW-1185">Reference proteome</keyword>
<organism evidence="1 2">
    <name type="scientific">Porcincola intestinalis</name>
    <dbReference type="NCBI Taxonomy" id="2606632"/>
    <lineage>
        <taxon>Bacteria</taxon>
        <taxon>Bacillati</taxon>
        <taxon>Bacillota</taxon>
        <taxon>Clostridia</taxon>
        <taxon>Lachnospirales</taxon>
        <taxon>Lachnospiraceae</taxon>
        <taxon>Porcincola</taxon>
    </lineage>
</organism>
<proteinExistence type="predicted"/>
<dbReference type="EMBL" id="VULZ01000018">
    <property type="protein sequence ID" value="MSS15933.1"/>
    <property type="molecule type" value="Genomic_DNA"/>
</dbReference>
<dbReference type="RefSeq" id="WP_154527288.1">
    <property type="nucleotide sequence ID" value="NZ_VULZ01000018.1"/>
</dbReference>
<accession>A0A6L5X937</accession>
<comment type="caution">
    <text evidence="1">The sequence shown here is derived from an EMBL/GenBank/DDBJ whole genome shotgun (WGS) entry which is preliminary data.</text>
</comment>
<dbReference type="Proteomes" id="UP000481852">
    <property type="component" value="Unassembled WGS sequence"/>
</dbReference>
<gene>
    <name evidence="1" type="ORF">FYJ35_12990</name>
</gene>
<evidence type="ECO:0000313" key="1">
    <source>
        <dbReference type="EMBL" id="MSS15933.1"/>
    </source>
</evidence>
<name>A0A6L5X937_9FIRM</name>
<dbReference type="AlphaFoldDB" id="A0A6L5X937"/>
<sequence>MRFTDGRMGAIEALMRETPGCDHYDDGCDGRFSECRNCRYHTPYSLRGDCAFEECPYLVPAASSGRKKGGGRHGCFPG</sequence>
<evidence type="ECO:0000313" key="2">
    <source>
        <dbReference type="Proteomes" id="UP000481852"/>
    </source>
</evidence>
<protein>
    <submittedName>
        <fullName evidence="1">Uncharacterized protein</fullName>
    </submittedName>
</protein>
<reference evidence="1 2" key="1">
    <citation type="submission" date="2019-08" db="EMBL/GenBank/DDBJ databases">
        <title>In-depth cultivation of the pig gut microbiome towards novel bacterial diversity and tailored functional studies.</title>
        <authorList>
            <person name="Wylensek D."/>
            <person name="Hitch T.C.A."/>
            <person name="Clavel T."/>
        </authorList>
    </citation>
    <scope>NUCLEOTIDE SEQUENCE [LARGE SCALE GENOMIC DNA]</scope>
    <source>
        <strain evidence="1 2">Oil+RF-744-WCA-WT-11</strain>
    </source>
</reference>